<keyword evidence="3" id="KW-1003">Cell membrane</keyword>
<dbReference type="RefSeq" id="WP_269444333.1">
    <property type="nucleotide sequence ID" value="NZ_CP097463.1"/>
</dbReference>
<proteinExistence type="inferred from homology"/>
<keyword evidence="4" id="KW-0997">Cell inner membrane</keyword>
<organism evidence="11 12">
    <name type="scientific">Jatrophihabitans cynanchi</name>
    <dbReference type="NCBI Taxonomy" id="2944128"/>
    <lineage>
        <taxon>Bacteria</taxon>
        <taxon>Bacillati</taxon>
        <taxon>Actinomycetota</taxon>
        <taxon>Actinomycetes</taxon>
        <taxon>Jatrophihabitantales</taxon>
        <taxon>Jatrophihabitantaceae</taxon>
        <taxon>Jatrophihabitans</taxon>
    </lineage>
</organism>
<feature type="transmembrane region" description="Helical" evidence="10">
    <location>
        <begin position="94"/>
        <end position="118"/>
    </location>
</feature>
<keyword evidence="2" id="KW-0813">Transport</keyword>
<dbReference type="PANTHER" id="PTHR11795">
    <property type="entry name" value="BRANCHED-CHAIN AMINO ACID TRANSPORT SYSTEM PERMEASE PROTEIN LIVH"/>
    <property type="match status" value="1"/>
</dbReference>
<feature type="transmembrane region" description="Helical" evidence="10">
    <location>
        <begin position="184"/>
        <end position="201"/>
    </location>
</feature>
<dbReference type="EMBL" id="CP097463">
    <property type="protein sequence ID" value="WAX57786.1"/>
    <property type="molecule type" value="Genomic_DNA"/>
</dbReference>
<keyword evidence="6" id="KW-0029">Amino-acid transport</keyword>
<feature type="transmembrane region" description="Helical" evidence="10">
    <location>
        <begin position="309"/>
        <end position="328"/>
    </location>
</feature>
<reference evidence="11" key="1">
    <citation type="submission" date="2022-05" db="EMBL/GenBank/DDBJ databases">
        <title>Jatrophihabitans sp. SB3-54 whole genome sequence.</title>
        <authorList>
            <person name="Suh M.K."/>
            <person name="Eom M.K."/>
            <person name="Kim J.S."/>
            <person name="Kim H.S."/>
            <person name="Do H.E."/>
            <person name="Shin Y.K."/>
            <person name="Lee J.-S."/>
        </authorList>
    </citation>
    <scope>NUCLEOTIDE SEQUENCE</scope>
    <source>
        <strain evidence="11">SB3-54</strain>
    </source>
</reference>
<comment type="subcellular location">
    <subcellularLocation>
        <location evidence="1">Cell membrane</location>
        <topology evidence="1">Multi-pass membrane protein</topology>
    </subcellularLocation>
</comment>
<keyword evidence="7 10" id="KW-1133">Transmembrane helix</keyword>
<keyword evidence="8 10" id="KW-0472">Membrane</keyword>
<evidence type="ECO:0000256" key="6">
    <source>
        <dbReference type="ARBA" id="ARBA00022970"/>
    </source>
</evidence>
<evidence type="ECO:0000313" key="12">
    <source>
        <dbReference type="Proteomes" id="UP001164693"/>
    </source>
</evidence>
<feature type="transmembrane region" description="Helical" evidence="10">
    <location>
        <begin position="285"/>
        <end position="303"/>
    </location>
</feature>
<evidence type="ECO:0000256" key="3">
    <source>
        <dbReference type="ARBA" id="ARBA00022475"/>
    </source>
</evidence>
<evidence type="ECO:0000256" key="10">
    <source>
        <dbReference type="SAM" id="Phobius"/>
    </source>
</evidence>
<evidence type="ECO:0000256" key="4">
    <source>
        <dbReference type="ARBA" id="ARBA00022519"/>
    </source>
</evidence>
<gene>
    <name evidence="11" type="ORF">M6B22_03220</name>
</gene>
<name>A0ABY7K3V2_9ACTN</name>
<evidence type="ECO:0000256" key="1">
    <source>
        <dbReference type="ARBA" id="ARBA00004651"/>
    </source>
</evidence>
<dbReference type="PANTHER" id="PTHR11795:SF371">
    <property type="entry name" value="HIGH-AFFINITY BRANCHED-CHAIN AMINO ACID TRANSPORT SYSTEM PERMEASE PROTEIN LIVH"/>
    <property type="match status" value="1"/>
</dbReference>
<sequence length="336" mass="35482">MSTLHLASNTVLAENWIHFDTHSLGQLFWVDTLSGLTYGAIYALIALGYTLVYGLLKLINFAHSEVFIAGAFAAYFTLKACGFSPGAIYSTTTIAVIGFMLLATLVAAVVSSGVALAVERVAYKPLRARGAPSLVFLITAIGASLTIQQIFFVWRGANAEPSILLVLKEPELQVFSAQANNQQIIIVVAAIVLMVLIDGFINRTRVGRGIRAVAQDPTTATLMGVNRERVIMQTFMIGGVAAGIAASLYIMYIPTGVIYNGGFILGIKAFAAAVLGGIGNLRGALVGGLILGLAEIYGQTLFGSGWRDVVAYVLLIAVLLIRPTGILGESLGKARA</sequence>
<accession>A0ABY7K3V2</accession>
<feature type="transmembrane region" description="Helical" evidence="10">
    <location>
        <begin position="68"/>
        <end position="88"/>
    </location>
</feature>
<dbReference type="CDD" id="cd06582">
    <property type="entry name" value="TM_PBP1_LivH_like"/>
    <property type="match status" value="1"/>
</dbReference>
<feature type="transmembrane region" description="Helical" evidence="10">
    <location>
        <begin position="130"/>
        <end position="154"/>
    </location>
</feature>
<keyword evidence="5 10" id="KW-0812">Transmembrane</keyword>
<feature type="transmembrane region" description="Helical" evidence="10">
    <location>
        <begin position="230"/>
        <end position="252"/>
    </location>
</feature>
<dbReference type="InterPro" id="IPR001851">
    <property type="entry name" value="ABC_transp_permease"/>
</dbReference>
<keyword evidence="12" id="KW-1185">Reference proteome</keyword>
<evidence type="ECO:0000256" key="2">
    <source>
        <dbReference type="ARBA" id="ARBA00022448"/>
    </source>
</evidence>
<feature type="transmembrane region" description="Helical" evidence="10">
    <location>
        <begin position="258"/>
        <end position="278"/>
    </location>
</feature>
<evidence type="ECO:0000313" key="11">
    <source>
        <dbReference type="EMBL" id="WAX57786.1"/>
    </source>
</evidence>
<protein>
    <submittedName>
        <fullName evidence="11">Branched-chain amino acid ABC transporter permease</fullName>
    </submittedName>
</protein>
<evidence type="ECO:0000256" key="9">
    <source>
        <dbReference type="ARBA" id="ARBA00037998"/>
    </source>
</evidence>
<comment type="similarity">
    <text evidence="9">Belongs to the binding-protein-dependent transport system permease family. LivHM subfamily.</text>
</comment>
<feature type="transmembrane region" description="Helical" evidence="10">
    <location>
        <begin position="36"/>
        <end position="56"/>
    </location>
</feature>
<dbReference type="Proteomes" id="UP001164693">
    <property type="component" value="Chromosome"/>
</dbReference>
<evidence type="ECO:0000256" key="8">
    <source>
        <dbReference type="ARBA" id="ARBA00023136"/>
    </source>
</evidence>
<evidence type="ECO:0000256" key="7">
    <source>
        <dbReference type="ARBA" id="ARBA00022989"/>
    </source>
</evidence>
<dbReference type="Pfam" id="PF02653">
    <property type="entry name" value="BPD_transp_2"/>
    <property type="match status" value="1"/>
</dbReference>
<dbReference type="InterPro" id="IPR052157">
    <property type="entry name" value="BCAA_transport_permease"/>
</dbReference>
<evidence type="ECO:0000256" key="5">
    <source>
        <dbReference type="ARBA" id="ARBA00022692"/>
    </source>
</evidence>